<evidence type="ECO:0000313" key="9">
    <source>
        <dbReference type="Proteomes" id="UP001569963"/>
    </source>
</evidence>
<proteinExistence type="inferred from homology"/>
<evidence type="ECO:0000256" key="3">
    <source>
        <dbReference type="ARBA" id="ARBA00022832"/>
    </source>
</evidence>
<dbReference type="Pfam" id="PF23562">
    <property type="entry name" value="AMP-binding_C_3"/>
    <property type="match status" value="1"/>
</dbReference>
<sequence length="600" mass="63471">MREFSVPAMVEVPDSANLTDAPFTRAAEEPGAIVVRRSSGSGAGQAWSAVTAAEFAAETTALAKGLAAAGIEPGDRVCLLSRTRYEWTVLDYAVWTAGAVSVPIYETSSAEQIEWIVGDSGAKAVFAETAEHEARVAEVRDALPGLAHVWGIDAGGVDEVVRLGADVGDDVIEERRRSRTAADIATLVYTSGTTGRPKGCELTHGNLVSTARNAVQGAIAEIAVEGSSTLLFLPLAHVFARLIQVAAIEGGIILGHSDIPNLLPDLATFQPTFLLAVPRVFEKVYNGAEQKAAAEGKGKAFKAAAETAIAYSRALDAGGPGLGLKLKHKVFDVLVYGKLRAAVGGKVEYAVSGGAALGERLGHFFRGVGITILEGYGLTETTAPASVNRPSAIKIGTVGRPIPGVDVRIADDGEILVRGINVLRGYWNNEAATKEAVEDGWFHTGDLGSLDEDGFLRITGRKKEILITAAGKNVAPAPLEDRLRAHPLVSQCLVVGDGRKFISALITLDEEALGPWKERHGKPPAMSVDELRRDPDLVAEIEAAVAEANKSVSRAEAIKKYVVLGVDFTEEAGHMTPSLKVKRNVVMKDFADEIDSLYTS</sequence>
<dbReference type="EMBL" id="JAXCEI010000011">
    <property type="protein sequence ID" value="MFA1542057.1"/>
    <property type="molecule type" value="Genomic_DNA"/>
</dbReference>
<dbReference type="Pfam" id="PF00501">
    <property type="entry name" value="AMP-binding"/>
    <property type="match status" value="1"/>
</dbReference>
<dbReference type="CDD" id="cd05907">
    <property type="entry name" value="VL_LC_FACS_like"/>
    <property type="match status" value="1"/>
</dbReference>
<dbReference type="Proteomes" id="UP001569963">
    <property type="component" value="Unassembled WGS sequence"/>
</dbReference>
<dbReference type="InterPro" id="IPR020845">
    <property type="entry name" value="AMP-binding_CS"/>
</dbReference>
<dbReference type="GO" id="GO:0016874">
    <property type="term" value="F:ligase activity"/>
    <property type="evidence" value="ECO:0007669"/>
    <property type="project" value="UniProtKB-KW"/>
</dbReference>
<dbReference type="PROSITE" id="PS00455">
    <property type="entry name" value="AMP_BINDING"/>
    <property type="match status" value="1"/>
</dbReference>
<evidence type="ECO:0000256" key="6">
    <source>
        <dbReference type="ARBA" id="ARBA00032875"/>
    </source>
</evidence>
<dbReference type="InterPro" id="IPR045851">
    <property type="entry name" value="AMP-bd_C_sf"/>
</dbReference>
<keyword evidence="4" id="KW-0443">Lipid metabolism</keyword>
<dbReference type="RefSeq" id="WP_371952215.1">
    <property type="nucleotide sequence ID" value="NZ_JAXCEI010000011.1"/>
</dbReference>
<evidence type="ECO:0000256" key="1">
    <source>
        <dbReference type="ARBA" id="ARBA00006432"/>
    </source>
</evidence>
<name>A0ABV4QFV0_9ACTN</name>
<evidence type="ECO:0000256" key="2">
    <source>
        <dbReference type="ARBA" id="ARBA00022598"/>
    </source>
</evidence>
<dbReference type="PANTHER" id="PTHR43272">
    <property type="entry name" value="LONG-CHAIN-FATTY-ACID--COA LIGASE"/>
    <property type="match status" value="1"/>
</dbReference>
<organism evidence="8 9">
    <name type="scientific">Actinomadura monticuli</name>
    <dbReference type="NCBI Taxonomy" id="3097367"/>
    <lineage>
        <taxon>Bacteria</taxon>
        <taxon>Bacillati</taxon>
        <taxon>Actinomycetota</taxon>
        <taxon>Actinomycetes</taxon>
        <taxon>Streptosporangiales</taxon>
        <taxon>Thermomonosporaceae</taxon>
        <taxon>Actinomadura</taxon>
    </lineage>
</organism>
<comment type="catalytic activity">
    <reaction evidence="5">
        <text>a long-chain fatty acid + ATP + CoA = a long-chain fatty acyl-CoA + AMP + diphosphate</text>
        <dbReference type="Rhea" id="RHEA:15421"/>
        <dbReference type="ChEBI" id="CHEBI:30616"/>
        <dbReference type="ChEBI" id="CHEBI:33019"/>
        <dbReference type="ChEBI" id="CHEBI:57287"/>
        <dbReference type="ChEBI" id="CHEBI:57560"/>
        <dbReference type="ChEBI" id="CHEBI:83139"/>
        <dbReference type="ChEBI" id="CHEBI:456215"/>
        <dbReference type="EC" id="6.2.1.3"/>
    </reaction>
    <physiologicalReaction direction="left-to-right" evidence="5">
        <dbReference type="Rhea" id="RHEA:15422"/>
    </physiologicalReaction>
</comment>
<keyword evidence="3" id="KW-0276">Fatty acid metabolism</keyword>
<gene>
    <name evidence="8" type="ORF">SM611_24250</name>
</gene>
<dbReference type="PANTHER" id="PTHR43272:SF32">
    <property type="entry name" value="AMP-DEPENDENT SYNTHETASE_LIGASE DOMAIN-CONTAINING PROTEIN"/>
    <property type="match status" value="1"/>
</dbReference>
<evidence type="ECO:0000313" key="8">
    <source>
        <dbReference type="EMBL" id="MFA1542057.1"/>
    </source>
</evidence>
<protein>
    <recommendedName>
        <fullName evidence="6">Acyl-CoA synthetase</fullName>
    </recommendedName>
</protein>
<keyword evidence="2 8" id="KW-0436">Ligase</keyword>
<evidence type="ECO:0000259" key="7">
    <source>
        <dbReference type="Pfam" id="PF00501"/>
    </source>
</evidence>
<feature type="domain" description="AMP-dependent synthetase/ligase" evidence="7">
    <location>
        <begin position="25"/>
        <end position="427"/>
    </location>
</feature>
<dbReference type="Gene3D" id="3.40.50.12780">
    <property type="entry name" value="N-terminal domain of ligase-like"/>
    <property type="match status" value="1"/>
</dbReference>
<comment type="caution">
    <text evidence="8">The sequence shown here is derived from an EMBL/GenBank/DDBJ whole genome shotgun (WGS) entry which is preliminary data.</text>
</comment>
<evidence type="ECO:0000256" key="5">
    <source>
        <dbReference type="ARBA" id="ARBA00024484"/>
    </source>
</evidence>
<dbReference type="SUPFAM" id="SSF56801">
    <property type="entry name" value="Acetyl-CoA synthetase-like"/>
    <property type="match status" value="1"/>
</dbReference>
<accession>A0ABV4QFV0</accession>
<dbReference type="InterPro" id="IPR042099">
    <property type="entry name" value="ANL_N_sf"/>
</dbReference>
<keyword evidence="9" id="KW-1185">Reference proteome</keyword>
<evidence type="ECO:0000256" key="4">
    <source>
        <dbReference type="ARBA" id="ARBA00023098"/>
    </source>
</evidence>
<comment type="similarity">
    <text evidence="1">Belongs to the ATP-dependent AMP-binding enzyme family.</text>
</comment>
<dbReference type="Gene3D" id="3.30.300.30">
    <property type="match status" value="1"/>
</dbReference>
<reference evidence="8 9" key="1">
    <citation type="submission" date="2023-11" db="EMBL/GenBank/DDBJ databases">
        <title>Actinomadura monticuli sp. nov., isolated from volcanic ash.</title>
        <authorList>
            <person name="Lee S.D."/>
            <person name="Yang H."/>
            <person name="Kim I.S."/>
        </authorList>
    </citation>
    <scope>NUCLEOTIDE SEQUENCE [LARGE SCALE GENOMIC DNA]</scope>
    <source>
        <strain evidence="8 9">DLS-62</strain>
    </source>
</reference>
<dbReference type="InterPro" id="IPR000873">
    <property type="entry name" value="AMP-dep_synth/lig_dom"/>
</dbReference>